<dbReference type="GO" id="GO:0005524">
    <property type="term" value="F:ATP binding"/>
    <property type="evidence" value="ECO:0007669"/>
    <property type="project" value="InterPro"/>
</dbReference>
<dbReference type="OrthoDB" id="5569250at2759"/>
<organism evidence="3 4">
    <name type="scientific">Hermanssonia centrifuga</name>
    <dbReference type="NCBI Taxonomy" id="98765"/>
    <lineage>
        <taxon>Eukaryota</taxon>
        <taxon>Fungi</taxon>
        <taxon>Dikarya</taxon>
        <taxon>Basidiomycota</taxon>
        <taxon>Agaricomycotina</taxon>
        <taxon>Agaricomycetes</taxon>
        <taxon>Polyporales</taxon>
        <taxon>Meruliaceae</taxon>
        <taxon>Hermanssonia</taxon>
    </lineage>
</organism>
<dbReference type="PANTHER" id="PTHR38248:SF2">
    <property type="entry name" value="FUNK1 11"/>
    <property type="match status" value="1"/>
</dbReference>
<accession>A0A2R6NN80</accession>
<dbReference type="AlphaFoldDB" id="A0A2R6NN80"/>
<dbReference type="SUPFAM" id="SSF56112">
    <property type="entry name" value="Protein kinase-like (PK-like)"/>
    <property type="match status" value="1"/>
</dbReference>
<feature type="compositionally biased region" description="Basic and acidic residues" evidence="1">
    <location>
        <begin position="227"/>
        <end position="236"/>
    </location>
</feature>
<protein>
    <recommendedName>
        <fullName evidence="2">Protein kinase domain-containing protein</fullName>
    </recommendedName>
</protein>
<evidence type="ECO:0000256" key="1">
    <source>
        <dbReference type="SAM" id="MobiDB-lite"/>
    </source>
</evidence>
<dbReference type="GO" id="GO:0004672">
    <property type="term" value="F:protein kinase activity"/>
    <property type="evidence" value="ECO:0007669"/>
    <property type="project" value="InterPro"/>
</dbReference>
<proteinExistence type="predicted"/>
<sequence length="957" mass="108145">MLPVHLLPEAIKPLPNFKGPPPSPARTLCKMNTGGLPLSSHKKEVVHPYVREDLAETKYIPLYAWTQAVLGLSGRDIEERAAYIRRLRWFEDPVIRDALIAFCSTPPDTRREVGRYQPFADIANRAFELAKGNLPNVPESYPIHDICVVRNDPKSIRRIPQHELGADRSPDLLFIRGADKWKLEGSKPKRLRWVDIMAWLEFKASIKDLMGAFNRESKEYGLHTIDEETLESRDTTPDTTPLKPATTEPTLDAKVFSRVGSKRSRYSTESIDQTRGNDSGSSAKRKSLEYSLSDGRVDAKVQSGGYALETAACTYGTRYSCLGIIFDNDIMSPWYYDAAGYVSVNQSLSLLSDFPKVMAILVGFACLSHEKWGAIPPAISPPASAPYPTHFPPESLRDHSFDMMHPTSKRSVRVTLTKSLFTQYNLVGRRTFLYDIETNTVISKDPLVVKLSYQVVTRKAEHVVLAIAKKAKVEHLPEVHMWGDLWTMSDGIRQIFYDVSSEMSEDKEGPGVATYEDRTLRALVYTRYRPLKELFSKSCELVLVMVDQMLDCLHDLRYKAKILHRDISCNNIMYEIRDGREYFILIDYDLAIVVTDDGEPSAAASSKHRTGTLPFMAFELLQEMRDPGYGSKAPRIRHRLRHDLESMLYVSLWSSTSMPDTEDKKLRKEIVEYLTKWEKESIGSVADVKSALIMEPVMIDSVPFPPTSEFLRPAFSNWVTLLREARIQWSTHCRRIQSGRSTRSYDMETLNGMITRDTIKKAIKTGFIPGDSSDDEEVPAAVARPRYRLRNPKTSDNVEEDKTLFGGHSTMDRTRREKPKNIVASREKDMPAYVEADAESADERSVDKILNQTTAKKARGRTNKDVQPPLLKKVPRSPKVAAAKAASGKRTETTKKTTVIKKVKAAKKTEQVTPPNKSIATRAQRDRKNIGQASKSATSVTRTMTTRSMMKSANLKT</sequence>
<feature type="region of interest" description="Disordered" evidence="1">
    <location>
        <begin position="227"/>
        <end position="247"/>
    </location>
</feature>
<dbReference type="Proteomes" id="UP000186601">
    <property type="component" value="Unassembled WGS sequence"/>
</dbReference>
<feature type="region of interest" description="Disordered" evidence="1">
    <location>
        <begin position="905"/>
        <end position="942"/>
    </location>
</feature>
<feature type="region of interest" description="Disordered" evidence="1">
    <location>
        <begin position="260"/>
        <end position="285"/>
    </location>
</feature>
<dbReference type="InterPro" id="IPR011009">
    <property type="entry name" value="Kinase-like_dom_sf"/>
</dbReference>
<keyword evidence="4" id="KW-1185">Reference proteome</keyword>
<dbReference type="InterPro" id="IPR040976">
    <property type="entry name" value="Pkinase_fungal"/>
</dbReference>
<dbReference type="Gene3D" id="1.10.510.10">
    <property type="entry name" value="Transferase(Phosphotransferase) domain 1"/>
    <property type="match status" value="1"/>
</dbReference>
<name>A0A2R6NN80_9APHY</name>
<reference evidence="3 4" key="1">
    <citation type="submission" date="2018-02" db="EMBL/GenBank/DDBJ databases">
        <title>Genome sequence of the basidiomycete white-rot fungus Phlebia centrifuga.</title>
        <authorList>
            <person name="Granchi Z."/>
            <person name="Peng M."/>
            <person name="de Vries R.P."/>
            <person name="Hilden K."/>
            <person name="Makela M.R."/>
            <person name="Grigoriev I."/>
            <person name="Riley R."/>
        </authorList>
    </citation>
    <scope>NUCLEOTIDE SEQUENCE [LARGE SCALE GENOMIC DNA]</scope>
    <source>
        <strain evidence="3 4">FBCC195</strain>
    </source>
</reference>
<feature type="region of interest" description="Disordered" evidence="1">
    <location>
        <begin position="792"/>
        <end position="818"/>
    </location>
</feature>
<evidence type="ECO:0000313" key="4">
    <source>
        <dbReference type="Proteomes" id="UP000186601"/>
    </source>
</evidence>
<dbReference type="EMBL" id="MLYV02001053">
    <property type="protein sequence ID" value="PSR73863.1"/>
    <property type="molecule type" value="Genomic_DNA"/>
</dbReference>
<evidence type="ECO:0000259" key="2">
    <source>
        <dbReference type="PROSITE" id="PS50011"/>
    </source>
</evidence>
<evidence type="ECO:0000313" key="3">
    <source>
        <dbReference type="EMBL" id="PSR73863.1"/>
    </source>
</evidence>
<gene>
    <name evidence="3" type="ORF">PHLCEN_2v10310</name>
</gene>
<dbReference type="PROSITE" id="PS50011">
    <property type="entry name" value="PROTEIN_KINASE_DOM"/>
    <property type="match status" value="1"/>
</dbReference>
<dbReference type="Pfam" id="PF17667">
    <property type="entry name" value="Pkinase_fungal"/>
    <property type="match status" value="1"/>
</dbReference>
<feature type="domain" description="Protein kinase" evidence="2">
    <location>
        <begin position="421"/>
        <end position="719"/>
    </location>
</feature>
<comment type="caution">
    <text evidence="3">The sequence shown here is derived from an EMBL/GenBank/DDBJ whole genome shotgun (WGS) entry which is preliminary data.</text>
</comment>
<feature type="compositionally biased region" description="Polar residues" evidence="1">
    <location>
        <begin position="267"/>
        <end position="282"/>
    </location>
</feature>
<dbReference type="InterPro" id="IPR000719">
    <property type="entry name" value="Prot_kinase_dom"/>
</dbReference>
<dbReference type="PANTHER" id="PTHR38248">
    <property type="entry name" value="FUNK1 6"/>
    <property type="match status" value="1"/>
</dbReference>
<feature type="region of interest" description="Disordered" evidence="1">
    <location>
        <begin position="855"/>
        <end position="877"/>
    </location>
</feature>